<dbReference type="STRING" id="375574.GCA_001418035_00355"/>
<keyword evidence="9" id="KW-1185">Reference proteome</keyword>
<proteinExistence type="inferred from homology"/>
<accession>A0A0K6GSV4</accession>
<name>A0A0K6GSV4_9NEIS</name>
<dbReference type="Pfam" id="PF04321">
    <property type="entry name" value="RmlD_sub_bind"/>
    <property type="match status" value="1"/>
</dbReference>
<dbReference type="GO" id="GO:0019305">
    <property type="term" value="P:dTDP-rhamnose biosynthetic process"/>
    <property type="evidence" value="ECO:0007669"/>
    <property type="project" value="UniProtKB-UniPathway"/>
</dbReference>
<dbReference type="RefSeq" id="WP_055433215.1">
    <property type="nucleotide sequence ID" value="NZ_CYHA01000001.1"/>
</dbReference>
<dbReference type="Gene3D" id="3.40.50.720">
    <property type="entry name" value="NAD(P)-binding Rossmann-like Domain"/>
    <property type="match status" value="1"/>
</dbReference>
<dbReference type="CDD" id="cd05254">
    <property type="entry name" value="dTDP_HR_like_SDR_e"/>
    <property type="match status" value="1"/>
</dbReference>
<gene>
    <name evidence="8" type="ORF">Ga0061063_0556</name>
</gene>
<dbReference type="NCBIfam" id="TIGR01214">
    <property type="entry name" value="rmlD"/>
    <property type="match status" value="1"/>
</dbReference>
<dbReference type="OrthoDB" id="9803892at2"/>
<comment type="catalytic activity">
    <reaction evidence="5 6">
        <text>dTDP-beta-L-rhamnose + NADP(+) = dTDP-4-dehydro-beta-L-rhamnose + NADPH + H(+)</text>
        <dbReference type="Rhea" id="RHEA:21796"/>
        <dbReference type="ChEBI" id="CHEBI:15378"/>
        <dbReference type="ChEBI" id="CHEBI:57510"/>
        <dbReference type="ChEBI" id="CHEBI:57783"/>
        <dbReference type="ChEBI" id="CHEBI:58349"/>
        <dbReference type="ChEBI" id="CHEBI:62830"/>
        <dbReference type="EC" id="1.1.1.133"/>
    </reaction>
</comment>
<evidence type="ECO:0000256" key="3">
    <source>
        <dbReference type="ARBA" id="ARBA00012929"/>
    </source>
</evidence>
<evidence type="ECO:0000313" key="9">
    <source>
        <dbReference type="Proteomes" id="UP000243535"/>
    </source>
</evidence>
<evidence type="ECO:0000256" key="1">
    <source>
        <dbReference type="ARBA" id="ARBA00004781"/>
    </source>
</evidence>
<dbReference type="Proteomes" id="UP000243535">
    <property type="component" value="Unassembled WGS sequence"/>
</dbReference>
<keyword evidence="6" id="KW-0560">Oxidoreductase</keyword>
<evidence type="ECO:0000256" key="6">
    <source>
        <dbReference type="RuleBase" id="RU364082"/>
    </source>
</evidence>
<sequence length="297" mass="32718">MPRILITGANGQVGHELKRTLAPLGTLLCCDRAQLDLRYTENLATQLQNLQPDIIVNAAAYTAVDKAEGDVDTAYKVNAEAPAALATWALKRDALLIHYSTDYVFDGEKNGPYVETDPVNPQSVYGTSKLAGEQAITISGVSHAILRTSWVFGVHGSNFLKTILRLGHEKESLNVVADQIGAPTPAALLADVTAKVVQHYRQSPRMFPSGLYHTTSAGKTSWYEYARLVIRLAEEQGLPLKLTHADIHPISSDAYPARAKRPLNSRLDCSKLRSTFDIHLRDWQDGVHQVFAQLCQY</sequence>
<dbReference type="SUPFAM" id="SSF51735">
    <property type="entry name" value="NAD(P)-binding Rossmann-fold domains"/>
    <property type="match status" value="1"/>
</dbReference>
<comment type="cofactor">
    <cofactor evidence="6">
        <name>Mg(2+)</name>
        <dbReference type="ChEBI" id="CHEBI:18420"/>
    </cofactor>
    <text evidence="6">Binds 1 Mg(2+) ion per monomer.</text>
</comment>
<evidence type="ECO:0000256" key="4">
    <source>
        <dbReference type="ARBA" id="ARBA00017099"/>
    </source>
</evidence>
<dbReference type="AlphaFoldDB" id="A0A0K6GSV4"/>
<feature type="domain" description="RmlD-like substrate binding" evidence="7">
    <location>
        <begin position="3"/>
        <end position="294"/>
    </location>
</feature>
<organism evidence="8 9">
    <name type="scientific">Gulbenkiania indica</name>
    <dbReference type="NCBI Taxonomy" id="375574"/>
    <lineage>
        <taxon>Bacteria</taxon>
        <taxon>Pseudomonadati</taxon>
        <taxon>Pseudomonadota</taxon>
        <taxon>Betaproteobacteria</taxon>
        <taxon>Neisseriales</taxon>
        <taxon>Chromobacteriaceae</taxon>
        <taxon>Gulbenkiania</taxon>
    </lineage>
</organism>
<dbReference type="InterPro" id="IPR036291">
    <property type="entry name" value="NAD(P)-bd_dom_sf"/>
</dbReference>
<dbReference type="PANTHER" id="PTHR10491:SF4">
    <property type="entry name" value="METHIONINE ADENOSYLTRANSFERASE 2 SUBUNIT BETA"/>
    <property type="match status" value="1"/>
</dbReference>
<keyword evidence="6" id="KW-0521">NADP</keyword>
<dbReference type="PANTHER" id="PTHR10491">
    <property type="entry name" value="DTDP-4-DEHYDRORHAMNOSE REDUCTASE"/>
    <property type="match status" value="1"/>
</dbReference>
<dbReference type="Gene3D" id="3.90.25.10">
    <property type="entry name" value="UDP-galactose 4-epimerase, domain 1"/>
    <property type="match status" value="1"/>
</dbReference>
<dbReference type="GO" id="GO:0008831">
    <property type="term" value="F:dTDP-4-dehydrorhamnose reductase activity"/>
    <property type="evidence" value="ECO:0007669"/>
    <property type="project" value="UniProtKB-EC"/>
</dbReference>
<comment type="pathway">
    <text evidence="1 6">Carbohydrate biosynthesis; dTDP-L-rhamnose biosynthesis.</text>
</comment>
<comment type="function">
    <text evidence="6">Catalyzes the reduction of dTDP-6-deoxy-L-lyxo-4-hexulose to yield dTDP-L-rhamnose.</text>
</comment>
<protein>
    <recommendedName>
        <fullName evidence="4 6">dTDP-4-dehydrorhamnose reductase</fullName>
        <ecNumber evidence="3 6">1.1.1.133</ecNumber>
    </recommendedName>
</protein>
<dbReference type="InterPro" id="IPR029903">
    <property type="entry name" value="RmlD-like-bd"/>
</dbReference>
<reference evidence="9" key="1">
    <citation type="submission" date="2015-08" db="EMBL/GenBank/DDBJ databases">
        <authorList>
            <person name="Varghese N."/>
        </authorList>
    </citation>
    <scope>NUCLEOTIDE SEQUENCE [LARGE SCALE GENOMIC DNA]</scope>
    <source>
        <strain evidence="9">DSM 17901</strain>
    </source>
</reference>
<dbReference type="GO" id="GO:0005829">
    <property type="term" value="C:cytosol"/>
    <property type="evidence" value="ECO:0007669"/>
    <property type="project" value="TreeGrafter"/>
</dbReference>
<evidence type="ECO:0000256" key="2">
    <source>
        <dbReference type="ARBA" id="ARBA00010944"/>
    </source>
</evidence>
<evidence type="ECO:0000256" key="5">
    <source>
        <dbReference type="ARBA" id="ARBA00048200"/>
    </source>
</evidence>
<dbReference type="InterPro" id="IPR005913">
    <property type="entry name" value="dTDP_dehydrorham_reduct"/>
</dbReference>
<dbReference type="EC" id="1.1.1.133" evidence="3 6"/>
<evidence type="ECO:0000313" key="8">
    <source>
        <dbReference type="EMBL" id="CUA81712.1"/>
    </source>
</evidence>
<comment type="similarity">
    <text evidence="2 6">Belongs to the dTDP-4-dehydrorhamnose reductase family.</text>
</comment>
<dbReference type="EMBL" id="CYHA01000001">
    <property type="protein sequence ID" value="CUA81712.1"/>
    <property type="molecule type" value="Genomic_DNA"/>
</dbReference>
<dbReference type="UniPathway" id="UPA00124"/>
<evidence type="ECO:0000259" key="7">
    <source>
        <dbReference type="Pfam" id="PF04321"/>
    </source>
</evidence>